<dbReference type="InterPro" id="IPR036388">
    <property type="entry name" value="WH-like_DNA-bd_sf"/>
</dbReference>
<dbReference type="Pfam" id="PF09339">
    <property type="entry name" value="HTH_IclR"/>
    <property type="match status" value="1"/>
</dbReference>
<reference evidence="6 7" key="1">
    <citation type="submission" date="2024-08" db="EMBL/GenBank/DDBJ databases">
        <authorList>
            <person name="Lu H."/>
        </authorList>
    </citation>
    <scope>NUCLEOTIDE SEQUENCE [LARGE SCALE GENOMIC DNA]</scope>
    <source>
        <strain evidence="6 7">LYH14W</strain>
    </source>
</reference>
<accession>A0ABW7EWZ4</accession>
<organism evidence="6 7">
    <name type="scientific">Pelomonas parva</name>
    <dbReference type="NCBI Taxonomy" id="3299032"/>
    <lineage>
        <taxon>Bacteria</taxon>
        <taxon>Pseudomonadati</taxon>
        <taxon>Pseudomonadota</taxon>
        <taxon>Betaproteobacteria</taxon>
        <taxon>Burkholderiales</taxon>
        <taxon>Sphaerotilaceae</taxon>
        <taxon>Roseateles</taxon>
    </lineage>
</organism>
<keyword evidence="7" id="KW-1185">Reference proteome</keyword>
<evidence type="ECO:0000313" key="7">
    <source>
        <dbReference type="Proteomes" id="UP001606210"/>
    </source>
</evidence>
<proteinExistence type="predicted"/>
<evidence type="ECO:0000256" key="2">
    <source>
        <dbReference type="ARBA" id="ARBA00023125"/>
    </source>
</evidence>
<dbReference type="Proteomes" id="UP001606210">
    <property type="component" value="Unassembled WGS sequence"/>
</dbReference>
<keyword evidence="2" id="KW-0238">DNA-binding</keyword>
<feature type="domain" description="HTH iclR-type" evidence="4">
    <location>
        <begin position="7"/>
        <end position="68"/>
    </location>
</feature>
<gene>
    <name evidence="6" type="ORF">ACG00Y_03110</name>
</gene>
<keyword evidence="1" id="KW-0805">Transcription regulation</keyword>
<dbReference type="EMBL" id="JBIGHV010000001">
    <property type="protein sequence ID" value="MFG6428882.1"/>
    <property type="molecule type" value="Genomic_DNA"/>
</dbReference>
<dbReference type="InterPro" id="IPR005471">
    <property type="entry name" value="Tscrpt_reg_IclR_N"/>
</dbReference>
<dbReference type="SUPFAM" id="SSF55781">
    <property type="entry name" value="GAF domain-like"/>
    <property type="match status" value="1"/>
</dbReference>
<evidence type="ECO:0000256" key="3">
    <source>
        <dbReference type="ARBA" id="ARBA00023163"/>
    </source>
</evidence>
<dbReference type="InterPro" id="IPR050707">
    <property type="entry name" value="HTH_MetabolicPath_Reg"/>
</dbReference>
<dbReference type="PANTHER" id="PTHR30136:SF23">
    <property type="entry name" value="DNA-BINDING TRANSCRIPTIONAL ACTIVATOR MHPR"/>
    <property type="match status" value="1"/>
</dbReference>
<comment type="caution">
    <text evidence="6">The sequence shown here is derived from an EMBL/GenBank/DDBJ whole genome shotgun (WGS) entry which is preliminary data.</text>
</comment>
<name>A0ABW7EWZ4_9BURK</name>
<dbReference type="PROSITE" id="PS51077">
    <property type="entry name" value="HTH_ICLR"/>
    <property type="match status" value="1"/>
</dbReference>
<dbReference type="Gene3D" id="1.10.10.10">
    <property type="entry name" value="Winged helix-like DNA-binding domain superfamily/Winged helix DNA-binding domain"/>
    <property type="match status" value="1"/>
</dbReference>
<dbReference type="InterPro" id="IPR029016">
    <property type="entry name" value="GAF-like_dom_sf"/>
</dbReference>
<evidence type="ECO:0000256" key="1">
    <source>
        <dbReference type="ARBA" id="ARBA00023015"/>
    </source>
</evidence>
<dbReference type="SMART" id="SM00346">
    <property type="entry name" value="HTH_ICLR"/>
    <property type="match status" value="1"/>
</dbReference>
<evidence type="ECO:0000259" key="4">
    <source>
        <dbReference type="PROSITE" id="PS51077"/>
    </source>
</evidence>
<keyword evidence="3" id="KW-0804">Transcription</keyword>
<dbReference type="Pfam" id="PF01614">
    <property type="entry name" value="IclR_C"/>
    <property type="match status" value="1"/>
</dbReference>
<dbReference type="SUPFAM" id="SSF46785">
    <property type="entry name" value="Winged helix' DNA-binding domain"/>
    <property type="match status" value="1"/>
</dbReference>
<dbReference type="PANTHER" id="PTHR30136">
    <property type="entry name" value="HELIX-TURN-HELIX TRANSCRIPTIONAL REGULATOR, ICLR FAMILY"/>
    <property type="match status" value="1"/>
</dbReference>
<evidence type="ECO:0000313" key="6">
    <source>
        <dbReference type="EMBL" id="MFG6428882.1"/>
    </source>
</evidence>
<dbReference type="PROSITE" id="PS51078">
    <property type="entry name" value="ICLR_ED"/>
    <property type="match status" value="1"/>
</dbReference>
<dbReference type="Gene3D" id="3.30.450.40">
    <property type="match status" value="1"/>
</dbReference>
<dbReference type="InterPro" id="IPR036390">
    <property type="entry name" value="WH_DNA-bd_sf"/>
</dbReference>
<dbReference type="InterPro" id="IPR014757">
    <property type="entry name" value="Tscrpt_reg_IclR_C"/>
</dbReference>
<evidence type="ECO:0000259" key="5">
    <source>
        <dbReference type="PROSITE" id="PS51078"/>
    </source>
</evidence>
<dbReference type="RefSeq" id="WP_394475872.1">
    <property type="nucleotide sequence ID" value="NZ_JBIGHV010000001.1"/>
</dbReference>
<protein>
    <submittedName>
        <fullName evidence="6">Helix-turn-helix domain-containing protein</fullName>
    </submittedName>
</protein>
<feature type="domain" description="IclR-ED" evidence="5">
    <location>
        <begin position="69"/>
        <end position="256"/>
    </location>
</feature>
<sequence length="274" mass="30223">MERSVPIRSVSRSIAVLQAINRGDWLTVMEISKAVDLPYPTTFRIIQTLMHEGLVVCEAGSKRYRVTALVQSLALGYADRGSLIEVARPRMVALTQKHAWPVSLTTHVGRSMIVRDSTHTLSSLTFCNYAPGYSLPLLECASGHAFLAHLSDDERLGLLAGLEAYERRTPLLDMFKTERLVQNIRDNGYATWERNPHTQFPGKTSSIAVPVFEQGEVVATLTLVFFASAIPMAEAVRRYAEDMKATAREITAQLEAGTQGATEHAMPAEHLALA</sequence>